<dbReference type="InterPro" id="IPR004263">
    <property type="entry name" value="Exostosin"/>
</dbReference>
<reference evidence="5 6" key="1">
    <citation type="journal article" date="2024" name="Nat. Commun.">
        <title>Phylogenomics reveals the evolutionary origins of lichenization in chlorophyte algae.</title>
        <authorList>
            <person name="Puginier C."/>
            <person name="Libourel C."/>
            <person name="Otte J."/>
            <person name="Skaloud P."/>
            <person name="Haon M."/>
            <person name="Grisel S."/>
            <person name="Petersen M."/>
            <person name="Berrin J.G."/>
            <person name="Delaux P.M."/>
            <person name="Dal Grande F."/>
            <person name="Keller J."/>
        </authorList>
    </citation>
    <scope>NUCLEOTIDE SEQUENCE [LARGE SCALE GENOMIC DNA]</scope>
    <source>
        <strain evidence="5 6">SAG 2145</strain>
    </source>
</reference>
<dbReference type="Pfam" id="PF03016">
    <property type="entry name" value="Exostosin_GT47"/>
    <property type="match status" value="1"/>
</dbReference>
<evidence type="ECO:0000256" key="2">
    <source>
        <dbReference type="ARBA" id="ARBA00010271"/>
    </source>
</evidence>
<proteinExistence type="inferred from homology"/>
<dbReference type="EMBL" id="JALJOS010000001">
    <property type="protein sequence ID" value="KAK9844549.1"/>
    <property type="molecule type" value="Genomic_DNA"/>
</dbReference>
<keyword evidence="6" id="KW-1185">Reference proteome</keyword>
<evidence type="ECO:0000259" key="4">
    <source>
        <dbReference type="Pfam" id="PF03016"/>
    </source>
</evidence>
<evidence type="ECO:0000313" key="6">
    <source>
        <dbReference type="Proteomes" id="UP001438707"/>
    </source>
</evidence>
<organism evidence="5 6">
    <name type="scientific">Apatococcus lobatus</name>
    <dbReference type="NCBI Taxonomy" id="904363"/>
    <lineage>
        <taxon>Eukaryota</taxon>
        <taxon>Viridiplantae</taxon>
        <taxon>Chlorophyta</taxon>
        <taxon>core chlorophytes</taxon>
        <taxon>Trebouxiophyceae</taxon>
        <taxon>Chlorellales</taxon>
        <taxon>Chlorellaceae</taxon>
        <taxon>Apatococcus</taxon>
    </lineage>
</organism>
<dbReference type="Proteomes" id="UP001438707">
    <property type="component" value="Unassembled WGS sequence"/>
</dbReference>
<comment type="similarity">
    <text evidence="2">Belongs to the glycosyltransferase 47 family.</text>
</comment>
<comment type="caution">
    <text evidence="5">The sequence shown here is derived from an EMBL/GenBank/DDBJ whole genome shotgun (WGS) entry which is preliminary data.</text>
</comment>
<dbReference type="PANTHER" id="PTHR11062">
    <property type="entry name" value="EXOSTOSIN HEPARAN SULFATE GLYCOSYLTRANSFERASE -RELATED"/>
    <property type="match status" value="1"/>
</dbReference>
<name>A0AAW1SF96_9CHLO</name>
<evidence type="ECO:0000313" key="5">
    <source>
        <dbReference type="EMBL" id="KAK9844549.1"/>
    </source>
</evidence>
<dbReference type="GO" id="GO:0016757">
    <property type="term" value="F:glycosyltransferase activity"/>
    <property type="evidence" value="ECO:0007669"/>
    <property type="project" value="InterPro"/>
</dbReference>
<dbReference type="GO" id="GO:0000139">
    <property type="term" value="C:Golgi membrane"/>
    <property type="evidence" value="ECO:0007669"/>
    <property type="project" value="UniProtKB-SubCell"/>
</dbReference>
<gene>
    <name evidence="5" type="ORF">WJX74_003903</name>
</gene>
<sequence>MQVNPANGIVYSTKFHNKGLETHELGTHAAPWFLSKAIRSSEHYTSNWEEADIVYIDDYCLYTKWLADVHSVGRDQPTLAGQALDLAYSLLLAAPRWQRNYGADFVLYDAHPGYRAGSAMHSVQSKICYAFTNATMLIVDTPQRNVCPSFMVMPRVFVTPYAPNSLGRSSPDHLGLPPRVLLSDRPTLVYSRTQCHLQKTTNAGQSMRLFFSQHAMTNQTDVDVKCTNRELGGQHAPFEEMFAAMSHSKFCMAFPGDAASTRRLSELMLSGCIPVFAGPPYHSMPFSEHVDWQAAGVFFNVTDYTPWSDEKLEFSLSPTVRSIHETEARWWVPDAPVHGAFIPINTAYELIPHLRFMPEQEVRQKLQYVDSVRSRFRFVTSFTEPPNAANTLMSTICQAQGQQTA</sequence>
<comment type="subcellular location">
    <subcellularLocation>
        <location evidence="1">Golgi apparatus membrane</location>
        <topology evidence="1">Single-pass type II membrane protein</topology>
    </subcellularLocation>
</comment>
<feature type="domain" description="Exostosin GT47" evidence="4">
    <location>
        <begin position="13"/>
        <end position="303"/>
    </location>
</feature>
<accession>A0AAW1SF96</accession>
<keyword evidence="3" id="KW-0333">Golgi apparatus</keyword>
<protein>
    <recommendedName>
        <fullName evidence="4">Exostosin GT47 domain-containing protein</fullName>
    </recommendedName>
</protein>
<dbReference type="AlphaFoldDB" id="A0AAW1SF96"/>
<dbReference type="InterPro" id="IPR040911">
    <property type="entry name" value="Exostosin_GT47"/>
</dbReference>
<evidence type="ECO:0000256" key="3">
    <source>
        <dbReference type="ARBA" id="ARBA00023034"/>
    </source>
</evidence>
<evidence type="ECO:0000256" key="1">
    <source>
        <dbReference type="ARBA" id="ARBA00004323"/>
    </source>
</evidence>